<dbReference type="EMBL" id="JAGDFM010000529">
    <property type="protein sequence ID" value="KAG7377415.1"/>
    <property type="molecule type" value="Genomic_DNA"/>
</dbReference>
<dbReference type="Proteomes" id="UP000694044">
    <property type="component" value="Unassembled WGS sequence"/>
</dbReference>
<accession>A0A8T1V8W9</accession>
<sequence length="133" mass="14874">MVCEYQKILHVNDEASMRESRTNKILPWGGAVTLRWHLESRRNKIQCAEGRQEQPTNGRVDNEWLPVPNDEDWSARSGEVNLRATTQAVATGQQREQSGAPTDGGRGSELRWTEDWQLAEALGGTPCGADYGH</sequence>
<protein>
    <submittedName>
        <fullName evidence="2">Uncharacterized protein</fullName>
    </submittedName>
</protein>
<proteinExistence type="predicted"/>
<organism evidence="2 3">
    <name type="scientific">Phytophthora pseudosyringae</name>
    <dbReference type="NCBI Taxonomy" id="221518"/>
    <lineage>
        <taxon>Eukaryota</taxon>
        <taxon>Sar</taxon>
        <taxon>Stramenopiles</taxon>
        <taxon>Oomycota</taxon>
        <taxon>Peronosporomycetes</taxon>
        <taxon>Peronosporales</taxon>
        <taxon>Peronosporaceae</taxon>
        <taxon>Phytophthora</taxon>
    </lineage>
</organism>
<gene>
    <name evidence="2" type="ORF">PHYPSEUDO_011656</name>
</gene>
<name>A0A8T1V8W9_9STRA</name>
<reference evidence="2" key="1">
    <citation type="submission" date="2021-02" db="EMBL/GenBank/DDBJ databases">
        <authorList>
            <person name="Palmer J.M."/>
        </authorList>
    </citation>
    <scope>NUCLEOTIDE SEQUENCE</scope>
    <source>
        <strain evidence="2">SCRP734</strain>
    </source>
</reference>
<comment type="caution">
    <text evidence="2">The sequence shown here is derived from an EMBL/GenBank/DDBJ whole genome shotgun (WGS) entry which is preliminary data.</text>
</comment>
<evidence type="ECO:0000256" key="1">
    <source>
        <dbReference type="SAM" id="MobiDB-lite"/>
    </source>
</evidence>
<feature type="region of interest" description="Disordered" evidence="1">
    <location>
        <begin position="46"/>
        <end position="76"/>
    </location>
</feature>
<keyword evidence="3" id="KW-1185">Reference proteome</keyword>
<evidence type="ECO:0000313" key="3">
    <source>
        <dbReference type="Proteomes" id="UP000694044"/>
    </source>
</evidence>
<feature type="compositionally biased region" description="Polar residues" evidence="1">
    <location>
        <begin position="88"/>
        <end position="100"/>
    </location>
</feature>
<feature type="region of interest" description="Disordered" evidence="1">
    <location>
        <begin position="88"/>
        <end position="109"/>
    </location>
</feature>
<dbReference type="AlphaFoldDB" id="A0A8T1V8W9"/>
<evidence type="ECO:0000313" key="2">
    <source>
        <dbReference type="EMBL" id="KAG7377415.1"/>
    </source>
</evidence>